<dbReference type="Proteomes" id="UP000326924">
    <property type="component" value="Unassembled WGS sequence"/>
</dbReference>
<accession>A0A5J5EJD5</accession>
<feature type="region of interest" description="Disordered" evidence="2">
    <location>
        <begin position="217"/>
        <end position="237"/>
    </location>
</feature>
<dbReference type="EMBL" id="VXIS01000276">
    <property type="protein sequence ID" value="KAA8895273.1"/>
    <property type="molecule type" value="Genomic_DNA"/>
</dbReference>
<evidence type="ECO:0008006" key="5">
    <source>
        <dbReference type="Google" id="ProtNLM"/>
    </source>
</evidence>
<organism evidence="3 4">
    <name type="scientific">Sphaerosporella brunnea</name>
    <dbReference type="NCBI Taxonomy" id="1250544"/>
    <lineage>
        <taxon>Eukaryota</taxon>
        <taxon>Fungi</taxon>
        <taxon>Dikarya</taxon>
        <taxon>Ascomycota</taxon>
        <taxon>Pezizomycotina</taxon>
        <taxon>Pezizomycetes</taxon>
        <taxon>Pezizales</taxon>
        <taxon>Pyronemataceae</taxon>
        <taxon>Sphaerosporella</taxon>
    </lineage>
</organism>
<dbReference type="AlphaFoldDB" id="A0A5J5EJD5"/>
<comment type="caution">
    <text evidence="3">The sequence shown here is derived from an EMBL/GenBank/DDBJ whole genome shotgun (WGS) entry which is preliminary data.</text>
</comment>
<evidence type="ECO:0000256" key="1">
    <source>
        <dbReference type="ARBA" id="ARBA00009740"/>
    </source>
</evidence>
<sequence>MSDSASQPPAAAEEFDSGSGVAGRGHISTAQKVLETGASMVQDFTPLKNICAYLNAFHIYQSDPSRLVEAQHYCSHISNDVRQCLIYDSGAPNARLIGVEYMISKELYETLEPEEKKLWHSHAFEVMSGMLIMPKPRTSLVPDFLWDKAETREMEEVVSLYGKTFHFWEVDKGHNLPLGMPKLMMSFVKESPGFEKAVADRDSRFGTDRKHKAELRKHIQVPEVHPEADQWDHSKQA</sequence>
<evidence type="ECO:0000256" key="2">
    <source>
        <dbReference type="SAM" id="MobiDB-lite"/>
    </source>
</evidence>
<comment type="similarity">
    <text evidence="1">Belongs to the OBAP family.</text>
</comment>
<keyword evidence="4" id="KW-1185">Reference proteome</keyword>
<dbReference type="PANTHER" id="PTHR31360:SF0">
    <property type="entry name" value="OIL BODY-ASSOCIATED PROTEIN 1B"/>
    <property type="match status" value="1"/>
</dbReference>
<dbReference type="Pfam" id="PF06884">
    <property type="entry name" value="DUF1264"/>
    <property type="match status" value="1"/>
</dbReference>
<proteinExistence type="inferred from homology"/>
<dbReference type="OrthoDB" id="1901244at2759"/>
<dbReference type="InterPro" id="IPR010686">
    <property type="entry name" value="OBAP-like"/>
</dbReference>
<feature type="region of interest" description="Disordered" evidence="2">
    <location>
        <begin position="1"/>
        <end position="23"/>
    </location>
</feature>
<evidence type="ECO:0000313" key="3">
    <source>
        <dbReference type="EMBL" id="KAA8895273.1"/>
    </source>
</evidence>
<dbReference type="PANTHER" id="PTHR31360">
    <property type="match status" value="1"/>
</dbReference>
<reference evidence="3 4" key="1">
    <citation type="submission" date="2019-09" db="EMBL/GenBank/DDBJ databases">
        <title>Draft genome of the ectomycorrhizal ascomycete Sphaerosporella brunnea.</title>
        <authorList>
            <consortium name="DOE Joint Genome Institute"/>
            <person name="Benucci G.M."/>
            <person name="Marozzi G."/>
            <person name="Antonielli L."/>
            <person name="Sanchez S."/>
            <person name="Marco P."/>
            <person name="Wang X."/>
            <person name="Falini L.B."/>
            <person name="Barry K."/>
            <person name="Haridas S."/>
            <person name="Lipzen A."/>
            <person name="Labutti K."/>
            <person name="Grigoriev I.V."/>
            <person name="Murat C."/>
            <person name="Martin F."/>
            <person name="Albertini E."/>
            <person name="Donnini D."/>
            <person name="Bonito G."/>
        </authorList>
    </citation>
    <scope>NUCLEOTIDE SEQUENCE [LARGE SCALE GENOMIC DNA]</scope>
    <source>
        <strain evidence="3 4">Sb_GMNB300</strain>
    </source>
</reference>
<gene>
    <name evidence="3" type="ORF">FN846DRAFT_970342</name>
</gene>
<protein>
    <recommendedName>
        <fullName evidence="5">DUF1264-domain-containing protein</fullName>
    </recommendedName>
</protein>
<evidence type="ECO:0000313" key="4">
    <source>
        <dbReference type="Proteomes" id="UP000326924"/>
    </source>
</evidence>
<feature type="compositionally biased region" description="Basic and acidic residues" evidence="2">
    <location>
        <begin position="224"/>
        <end position="237"/>
    </location>
</feature>
<dbReference type="InParanoid" id="A0A5J5EJD5"/>
<name>A0A5J5EJD5_9PEZI</name>